<dbReference type="Gene3D" id="3.40.630.30">
    <property type="match status" value="2"/>
</dbReference>
<dbReference type="HAMAP" id="MF_01812">
    <property type="entry name" value="Eis"/>
    <property type="match status" value="1"/>
</dbReference>
<dbReference type="SUPFAM" id="SSF55729">
    <property type="entry name" value="Acyl-CoA N-acyltransferases (Nat)"/>
    <property type="match status" value="1"/>
</dbReference>
<dbReference type="InterPro" id="IPR022902">
    <property type="entry name" value="NAcTrfase_Eis"/>
</dbReference>
<dbReference type="NCBIfam" id="NF002367">
    <property type="entry name" value="PRK01346.1-4"/>
    <property type="match status" value="1"/>
</dbReference>
<evidence type="ECO:0000256" key="3">
    <source>
        <dbReference type="ARBA" id="ARBA00023315"/>
    </source>
</evidence>
<protein>
    <submittedName>
        <fullName evidence="5">Enhanced intracellular survival protein</fullName>
    </submittedName>
</protein>
<evidence type="ECO:0000259" key="4">
    <source>
        <dbReference type="PROSITE" id="PS51186"/>
    </source>
</evidence>
<dbReference type="InterPro" id="IPR000182">
    <property type="entry name" value="GNAT_dom"/>
</dbReference>
<dbReference type="AlphaFoldDB" id="A0A3B0SUW9"/>
<comment type="similarity">
    <text evidence="1">Belongs to the acetyltransferase Eis family.</text>
</comment>
<proteinExistence type="inferred from homology"/>
<keyword evidence="3" id="KW-0012">Acyltransferase</keyword>
<dbReference type="InterPro" id="IPR051554">
    <property type="entry name" value="Acetyltransferase_Eis"/>
</dbReference>
<dbReference type="InterPro" id="IPR025559">
    <property type="entry name" value="Eis_dom"/>
</dbReference>
<dbReference type="CDD" id="cd04301">
    <property type="entry name" value="NAT_SF"/>
    <property type="match status" value="1"/>
</dbReference>
<dbReference type="PROSITE" id="PS51186">
    <property type="entry name" value="GNAT"/>
    <property type="match status" value="1"/>
</dbReference>
<evidence type="ECO:0000256" key="2">
    <source>
        <dbReference type="ARBA" id="ARBA00022679"/>
    </source>
</evidence>
<dbReference type="GO" id="GO:0030649">
    <property type="term" value="P:aminoglycoside antibiotic catabolic process"/>
    <property type="evidence" value="ECO:0007669"/>
    <property type="project" value="TreeGrafter"/>
</dbReference>
<evidence type="ECO:0000256" key="1">
    <source>
        <dbReference type="ARBA" id="ARBA00009213"/>
    </source>
</evidence>
<evidence type="ECO:0000313" key="5">
    <source>
        <dbReference type="EMBL" id="VAV98585.1"/>
    </source>
</evidence>
<dbReference type="Pfam" id="PF13527">
    <property type="entry name" value="Acetyltransf_9"/>
    <property type="match status" value="1"/>
</dbReference>
<accession>A0A3B0SUW9</accession>
<dbReference type="Gene3D" id="3.30.1050.10">
    <property type="entry name" value="SCP2 sterol-binding domain"/>
    <property type="match status" value="1"/>
</dbReference>
<name>A0A3B0SUW9_9ZZZZ</name>
<dbReference type="PANTHER" id="PTHR37817">
    <property type="entry name" value="N-ACETYLTRANSFERASE EIS"/>
    <property type="match status" value="1"/>
</dbReference>
<dbReference type="Pfam" id="PF17668">
    <property type="entry name" value="Acetyltransf_17"/>
    <property type="match status" value="1"/>
</dbReference>
<dbReference type="Pfam" id="PF13530">
    <property type="entry name" value="SCP2_2"/>
    <property type="match status" value="1"/>
</dbReference>
<dbReference type="InterPro" id="IPR016181">
    <property type="entry name" value="Acyl_CoA_acyltransferase"/>
</dbReference>
<dbReference type="InterPro" id="IPR041380">
    <property type="entry name" value="Acetyltransf_17"/>
</dbReference>
<dbReference type="EMBL" id="UOEK01000144">
    <property type="protein sequence ID" value="VAV98585.1"/>
    <property type="molecule type" value="Genomic_DNA"/>
</dbReference>
<reference evidence="5" key="1">
    <citation type="submission" date="2018-06" db="EMBL/GenBank/DDBJ databases">
        <authorList>
            <person name="Zhirakovskaya E."/>
        </authorList>
    </citation>
    <scope>NUCLEOTIDE SEQUENCE</scope>
</reference>
<keyword evidence="2" id="KW-0808">Transferase</keyword>
<dbReference type="InterPro" id="IPR036527">
    <property type="entry name" value="SCP2_sterol-bd_dom_sf"/>
</dbReference>
<sequence length="405" mass="44548">MDFDIRSLTEQDIPAMLDTTALVFGMNPVPETRETWKTLVPFDRFVCAWSGDTLIGTGVSLDSSLSVPGGAVLDMAAVSAVTVLPTHRRRGALTQIMGSLLDQAVERGETLSALWASEALIYGRYGYGVGTSHYKASIDSGVLAWPEPGELDDVSLAVVNDVEDDYKAIFERTSRHRAGLHVRSDAWWRARIFDDPEYRRDGGTALRVLRTHRRRQLTGLATFRHPNTFTLDGSAPVQIVEMYADDERARETIWRFMTSIDLYPTVTWPTMPVDDPLAYLVGNHRAVHRTMRDGLWVRILDVPDALAARTYEAEIDVTLKVTDSFRPALGGVFRLTVRDGVGSCQRTEDSPDITLGIVELSSLYLGGGSAVQLAAAGRIGGDPGAVIGLHHTFRTVTAPVCQEVF</sequence>
<gene>
    <name evidence="5" type="ORF">MNBD_ACTINO02-1930</name>
</gene>
<dbReference type="SUPFAM" id="SSF55718">
    <property type="entry name" value="SCP-like"/>
    <property type="match status" value="1"/>
</dbReference>
<organism evidence="5">
    <name type="scientific">hydrothermal vent metagenome</name>
    <dbReference type="NCBI Taxonomy" id="652676"/>
    <lineage>
        <taxon>unclassified sequences</taxon>
        <taxon>metagenomes</taxon>
        <taxon>ecological metagenomes</taxon>
    </lineage>
</organism>
<dbReference type="GO" id="GO:0034069">
    <property type="term" value="F:aminoglycoside N-acetyltransferase activity"/>
    <property type="evidence" value="ECO:0007669"/>
    <property type="project" value="TreeGrafter"/>
</dbReference>
<dbReference type="PANTHER" id="PTHR37817:SF1">
    <property type="entry name" value="N-ACETYLTRANSFERASE EIS"/>
    <property type="match status" value="1"/>
</dbReference>
<feature type="domain" description="N-acetyltransferase" evidence="4">
    <location>
        <begin position="3"/>
        <end position="148"/>
    </location>
</feature>